<proteinExistence type="predicted"/>
<feature type="compositionally biased region" description="Low complexity" evidence="1">
    <location>
        <begin position="11"/>
        <end position="23"/>
    </location>
</feature>
<dbReference type="AlphaFoldDB" id="A0A4C1UW58"/>
<reference evidence="2 3" key="1">
    <citation type="journal article" date="2019" name="Commun. Biol.">
        <title>The bagworm genome reveals a unique fibroin gene that provides high tensile strength.</title>
        <authorList>
            <person name="Kono N."/>
            <person name="Nakamura H."/>
            <person name="Ohtoshi R."/>
            <person name="Tomita M."/>
            <person name="Numata K."/>
            <person name="Arakawa K."/>
        </authorList>
    </citation>
    <scope>NUCLEOTIDE SEQUENCE [LARGE SCALE GENOMIC DNA]</scope>
</reference>
<comment type="caution">
    <text evidence="2">The sequence shown here is derived from an EMBL/GenBank/DDBJ whole genome shotgun (WGS) entry which is preliminary data.</text>
</comment>
<gene>
    <name evidence="2" type="ORF">EVAR_94568_1</name>
</gene>
<sequence length="212" mass="22782">MSAPPDGTDWSNSPESPESPARPAAANLNCILNKLSVRAAMSAGSERPPAGCDINIVVGRLERGSTLVDVLGRSHPRHQRAPGDDEAFDAEVFFSESAWSTNRAPLGGARDGGVSDFAVCALFIILSNIVLGPQVAFIQILNNCIYCRIELYEELQGVTDYPIVKPGQIFGAPRLSPARGVTDNTVLRWPPAPGLSSVYKLPRRRGSLRCIN</sequence>
<organism evidence="2 3">
    <name type="scientific">Eumeta variegata</name>
    <name type="common">Bagworm moth</name>
    <name type="synonym">Eumeta japonica</name>
    <dbReference type="NCBI Taxonomy" id="151549"/>
    <lineage>
        <taxon>Eukaryota</taxon>
        <taxon>Metazoa</taxon>
        <taxon>Ecdysozoa</taxon>
        <taxon>Arthropoda</taxon>
        <taxon>Hexapoda</taxon>
        <taxon>Insecta</taxon>
        <taxon>Pterygota</taxon>
        <taxon>Neoptera</taxon>
        <taxon>Endopterygota</taxon>
        <taxon>Lepidoptera</taxon>
        <taxon>Glossata</taxon>
        <taxon>Ditrysia</taxon>
        <taxon>Tineoidea</taxon>
        <taxon>Psychidae</taxon>
        <taxon>Oiketicinae</taxon>
        <taxon>Eumeta</taxon>
    </lineage>
</organism>
<keyword evidence="3" id="KW-1185">Reference proteome</keyword>
<feature type="region of interest" description="Disordered" evidence="1">
    <location>
        <begin position="1"/>
        <end position="23"/>
    </location>
</feature>
<evidence type="ECO:0000313" key="2">
    <source>
        <dbReference type="EMBL" id="GBP30257.1"/>
    </source>
</evidence>
<name>A0A4C1UW58_EUMVA</name>
<dbReference type="Proteomes" id="UP000299102">
    <property type="component" value="Unassembled WGS sequence"/>
</dbReference>
<protein>
    <submittedName>
        <fullName evidence="2">Uncharacterized protein</fullName>
    </submittedName>
</protein>
<evidence type="ECO:0000313" key="3">
    <source>
        <dbReference type="Proteomes" id="UP000299102"/>
    </source>
</evidence>
<evidence type="ECO:0000256" key="1">
    <source>
        <dbReference type="SAM" id="MobiDB-lite"/>
    </source>
</evidence>
<dbReference type="EMBL" id="BGZK01000230">
    <property type="protein sequence ID" value="GBP30257.1"/>
    <property type="molecule type" value="Genomic_DNA"/>
</dbReference>
<accession>A0A4C1UW58</accession>